<proteinExistence type="predicted"/>
<reference evidence="2 3" key="1">
    <citation type="submission" date="2016-04" db="EMBL/GenBank/DDBJ databases">
        <title>Genome analyses suggest a sexual origin of heterokaryosis in a supposedly ancient asexual fungus.</title>
        <authorList>
            <person name="Ropars J."/>
            <person name="Sedzielewska K."/>
            <person name="Noel J."/>
            <person name="Charron P."/>
            <person name="Farinelli L."/>
            <person name="Marton T."/>
            <person name="Kruger M."/>
            <person name="Pelin A."/>
            <person name="Brachmann A."/>
            <person name="Corradi N."/>
        </authorList>
    </citation>
    <scope>NUCLEOTIDE SEQUENCE [LARGE SCALE GENOMIC DNA]</scope>
    <source>
        <strain evidence="2 3">C2</strain>
    </source>
</reference>
<dbReference type="AlphaFoldDB" id="A0A2N1KZY6"/>
<dbReference type="EMBL" id="LLXL01009464">
    <property type="protein sequence ID" value="PKK42698.1"/>
    <property type="molecule type" value="Genomic_DNA"/>
</dbReference>
<comment type="caution">
    <text evidence="2">The sequence shown here is derived from an EMBL/GenBank/DDBJ whole genome shotgun (WGS) entry which is preliminary data.</text>
</comment>
<evidence type="ECO:0000313" key="3">
    <source>
        <dbReference type="Proteomes" id="UP000233469"/>
    </source>
</evidence>
<accession>A0A2N1KZY6</accession>
<protein>
    <submittedName>
        <fullName evidence="2">Uncharacterized protein</fullName>
    </submittedName>
</protein>
<gene>
    <name evidence="2" type="ORF">RhiirC2_722788</name>
</gene>
<feature type="region of interest" description="Disordered" evidence="1">
    <location>
        <begin position="85"/>
        <end position="111"/>
    </location>
</feature>
<reference evidence="2 3" key="2">
    <citation type="submission" date="2017-10" db="EMBL/GenBank/DDBJ databases">
        <title>Extensive intraspecific genome diversity in a model arbuscular mycorrhizal fungus.</title>
        <authorList>
            <person name="Chen E.C.H."/>
            <person name="Morin E."/>
            <person name="Baudet D."/>
            <person name="Noel J."/>
            <person name="Ndikumana S."/>
            <person name="Charron P."/>
            <person name="St-Onge C."/>
            <person name="Giorgi J."/>
            <person name="Grigoriev I.V."/>
            <person name="Roux C."/>
            <person name="Martin F.M."/>
            <person name="Corradi N."/>
        </authorList>
    </citation>
    <scope>NUCLEOTIDE SEQUENCE [LARGE SCALE GENOMIC DNA]</scope>
    <source>
        <strain evidence="2 3">C2</strain>
    </source>
</reference>
<dbReference type="VEuPathDB" id="FungiDB:RhiirA1_404776"/>
<dbReference type="VEuPathDB" id="FungiDB:FUN_004155"/>
<sequence length="111" mass="13230">MEKINMEAVQMIKVENGFDLKDSSQEFKNWAMEKNNFMLLDQKVISLVEQSKILQEYITLNDDFTSRLRDENFLTDERKIGEKRLISESPRVEISKPKDTRKEKKTKEQQD</sequence>
<organism evidence="2 3">
    <name type="scientific">Rhizophagus irregularis</name>
    <dbReference type="NCBI Taxonomy" id="588596"/>
    <lineage>
        <taxon>Eukaryota</taxon>
        <taxon>Fungi</taxon>
        <taxon>Fungi incertae sedis</taxon>
        <taxon>Mucoromycota</taxon>
        <taxon>Glomeromycotina</taxon>
        <taxon>Glomeromycetes</taxon>
        <taxon>Glomerales</taxon>
        <taxon>Glomeraceae</taxon>
        <taxon>Rhizophagus</taxon>
    </lineage>
</organism>
<name>A0A2N1KZY6_9GLOM</name>
<evidence type="ECO:0000256" key="1">
    <source>
        <dbReference type="SAM" id="MobiDB-lite"/>
    </source>
</evidence>
<dbReference type="VEuPathDB" id="FungiDB:RhiirFUN_006314"/>
<dbReference type="Proteomes" id="UP000233469">
    <property type="component" value="Unassembled WGS sequence"/>
</dbReference>
<evidence type="ECO:0000313" key="2">
    <source>
        <dbReference type="EMBL" id="PKK42698.1"/>
    </source>
</evidence>